<name>A0A059B5I9_EUCGR</name>
<sequence>MLAAAKDASAAPTFDLPDDVLRVLPTDPFDQLDVARKITSLALSARVSELESESSALRADLAAADRLAADLRSQIEFLDASLAEAADHLARADREKEELLRENASLSETVKKLNRDVPKLEVIQRTLMQSLREDDESFAGTPQIIARPTPSDDDGSQTLSRSSSAQSRLSEMGNSSGDDPETDSRPGISSGLIFYSQTSNPRLTPLGSPLSLSLSVSPSRVSNAASPRWQSMSFATPLDKFDDRSSTCSSLPSIRHGSVAGSETGSQTGRTRVEGKEFLRQVRTRLPYEQFAAFLANVKQLNSRKQSKEETLRNAAEIFGADNKDLYDVFERLLTRHAHAD</sequence>
<dbReference type="GO" id="GO:0080119">
    <property type="term" value="P:ER body organization"/>
    <property type="evidence" value="ECO:0000318"/>
    <property type="project" value="GO_Central"/>
</dbReference>
<protein>
    <recommendedName>
        <fullName evidence="3">At4g15545-like C-terminal domain-containing protein</fullName>
    </recommendedName>
</protein>
<feature type="domain" description="At4g15545-like C-terminal" evidence="3">
    <location>
        <begin position="272"/>
        <end position="337"/>
    </location>
</feature>
<gene>
    <name evidence="4" type="ORF">EUGRSUZ_H03651</name>
</gene>
<evidence type="ECO:0000259" key="3">
    <source>
        <dbReference type="Pfam" id="PF25972"/>
    </source>
</evidence>
<feature type="region of interest" description="Disordered" evidence="2">
    <location>
        <begin position="246"/>
        <end position="271"/>
    </location>
</feature>
<keyword evidence="1" id="KW-0175">Coiled coil</keyword>
<dbReference type="OrthoDB" id="5599468at2759"/>
<dbReference type="PANTHER" id="PTHR47383:SF3">
    <property type="entry name" value="WAT1-RELATED PROTEIN"/>
    <property type="match status" value="1"/>
</dbReference>
<evidence type="ECO:0000256" key="2">
    <source>
        <dbReference type="SAM" id="MobiDB-lite"/>
    </source>
</evidence>
<evidence type="ECO:0000256" key="1">
    <source>
        <dbReference type="SAM" id="Coils"/>
    </source>
</evidence>
<feature type="coiled-coil region" evidence="1">
    <location>
        <begin position="47"/>
        <end position="116"/>
    </location>
</feature>
<feature type="compositionally biased region" description="Polar residues" evidence="2">
    <location>
        <begin position="261"/>
        <end position="270"/>
    </location>
</feature>
<dbReference type="STRING" id="71139.A0A059B5I9"/>
<reference evidence="4" key="1">
    <citation type="submission" date="2013-07" db="EMBL/GenBank/DDBJ databases">
        <title>The genome of Eucalyptus grandis.</title>
        <authorList>
            <person name="Schmutz J."/>
            <person name="Hayes R."/>
            <person name="Myburg A."/>
            <person name="Tuskan G."/>
            <person name="Grattapaglia D."/>
            <person name="Rokhsar D.S."/>
        </authorList>
    </citation>
    <scope>NUCLEOTIDE SEQUENCE</scope>
    <source>
        <tissue evidence="4">Leaf extractions</tissue>
    </source>
</reference>
<organism evidence="4">
    <name type="scientific">Eucalyptus grandis</name>
    <name type="common">Flooded gum</name>
    <dbReference type="NCBI Taxonomy" id="71139"/>
    <lineage>
        <taxon>Eukaryota</taxon>
        <taxon>Viridiplantae</taxon>
        <taxon>Streptophyta</taxon>
        <taxon>Embryophyta</taxon>
        <taxon>Tracheophyta</taxon>
        <taxon>Spermatophyta</taxon>
        <taxon>Magnoliopsida</taxon>
        <taxon>eudicotyledons</taxon>
        <taxon>Gunneridae</taxon>
        <taxon>Pentapetalae</taxon>
        <taxon>rosids</taxon>
        <taxon>malvids</taxon>
        <taxon>Myrtales</taxon>
        <taxon>Myrtaceae</taxon>
        <taxon>Myrtoideae</taxon>
        <taxon>Eucalypteae</taxon>
        <taxon>Eucalyptus</taxon>
    </lineage>
</organism>
<dbReference type="Gramene" id="KCW60915">
    <property type="protein sequence ID" value="KCW60915"/>
    <property type="gene ID" value="EUGRSUZ_H03651"/>
</dbReference>
<feature type="compositionally biased region" description="Low complexity" evidence="2">
    <location>
        <begin position="156"/>
        <end position="170"/>
    </location>
</feature>
<evidence type="ECO:0000313" key="4">
    <source>
        <dbReference type="EMBL" id="KCW60915.1"/>
    </source>
</evidence>
<dbReference type="GO" id="GO:0010168">
    <property type="term" value="C:ER body"/>
    <property type="evidence" value="ECO:0000318"/>
    <property type="project" value="GO_Central"/>
</dbReference>
<dbReference type="OMA" id="MISGMHR"/>
<dbReference type="KEGG" id="egr:104414944"/>
<proteinExistence type="predicted"/>
<dbReference type="InParanoid" id="A0A059B5I9"/>
<dbReference type="eggNOG" id="ENOG502QUBG">
    <property type="taxonomic scope" value="Eukaryota"/>
</dbReference>
<dbReference type="AlphaFoldDB" id="A0A059B5I9"/>
<dbReference type="PANTHER" id="PTHR47383">
    <property type="entry name" value="OS03G0659800 PROTEIN"/>
    <property type="match status" value="1"/>
</dbReference>
<dbReference type="Pfam" id="PF25972">
    <property type="entry name" value="At4g15545_C"/>
    <property type="match status" value="1"/>
</dbReference>
<dbReference type="EMBL" id="KK198760">
    <property type="protein sequence ID" value="KCW60915.1"/>
    <property type="molecule type" value="Genomic_DNA"/>
</dbReference>
<dbReference type="InterPro" id="IPR058935">
    <property type="entry name" value="At4g15545-like_C"/>
</dbReference>
<dbReference type="InterPro" id="IPR058936">
    <property type="entry name" value="At4g15545-like"/>
</dbReference>
<accession>A0A059B5I9</accession>
<feature type="region of interest" description="Disordered" evidence="2">
    <location>
        <begin position="133"/>
        <end position="193"/>
    </location>
</feature>